<dbReference type="Proteomes" id="UP000051757">
    <property type="component" value="Unassembled WGS sequence"/>
</dbReference>
<feature type="region of interest" description="Disordered" evidence="1">
    <location>
        <begin position="425"/>
        <end position="448"/>
    </location>
</feature>
<feature type="transmembrane region" description="Helical" evidence="2">
    <location>
        <begin position="262"/>
        <end position="281"/>
    </location>
</feature>
<keyword evidence="2" id="KW-0472">Membrane</keyword>
<sequence>MGGLSMDQQVEAACTALDEFTSAVERTFNGVTNPLQQQIGWMAPALTPQEIAAVPARLAQRIRDADLAFDETDPDEQDQADLIASLPTQLTILTSNLGNLSGGNIGQAGWAYFETFNQWERTLFPTGVWAEPDPETLPGRLRRQLKLTKKALDAIVVDREALQDQLDEIRQGAQLIGDLPVDAEMIANARKDVAAAHQSAVEAASKSKAAADGAASSFTRMEALEVEAKRVLDGIEAVYRATTSHALAEAFNSRANALRVSVRWWVGLLIGALGAGAYLGYLRVQAISELTKDPTSQQFMSLIWVQVALGTLSLAAPLWVAWLATRQIAQRFRLAEDYSFKASLATAYEGYRREASRIDPEFEKDLFGSALRHLDQEPLRFMAETDHGSPYAEFFASPMFREALKKVPSLSEDLKDVVLRAVRRTESPNKFRSKDPPHGPRTADDDQQ</sequence>
<proteinExistence type="predicted"/>
<comment type="caution">
    <text evidence="3">The sequence shown here is derived from an EMBL/GenBank/DDBJ whole genome shotgun (WGS) entry which is preliminary data.</text>
</comment>
<evidence type="ECO:0000256" key="2">
    <source>
        <dbReference type="SAM" id="Phobius"/>
    </source>
</evidence>
<protein>
    <recommendedName>
        <fullName evidence="5">Transmembrane protein</fullName>
    </recommendedName>
</protein>
<feature type="transmembrane region" description="Helical" evidence="2">
    <location>
        <begin position="301"/>
        <end position="324"/>
    </location>
</feature>
<dbReference type="AlphaFoldDB" id="A0A0R0B344"/>
<keyword evidence="4" id="KW-1185">Reference proteome</keyword>
<evidence type="ECO:0000256" key="1">
    <source>
        <dbReference type="SAM" id="MobiDB-lite"/>
    </source>
</evidence>
<accession>A0A0R0B344</accession>
<gene>
    <name evidence="3" type="ORF">ARC23_07725</name>
</gene>
<keyword evidence="2" id="KW-1133">Transmembrane helix</keyword>
<evidence type="ECO:0000313" key="3">
    <source>
        <dbReference type="EMBL" id="KRG51599.1"/>
    </source>
</evidence>
<evidence type="ECO:0008006" key="5">
    <source>
        <dbReference type="Google" id="ProtNLM"/>
    </source>
</evidence>
<keyword evidence="2" id="KW-0812">Transmembrane</keyword>
<reference evidence="3 4" key="1">
    <citation type="journal article" date="2016" name="Front. Microbiol.">
        <title>Genome Sequence of Type Strains of Genus Stenotrophomonas.</title>
        <authorList>
            <person name="Patil P.P."/>
            <person name="Midha S."/>
            <person name="Kumar S."/>
            <person name="Patil P.B."/>
        </authorList>
    </citation>
    <scope>NUCLEOTIDE SEQUENCE [LARGE SCALE GENOMIC DNA]</scope>
    <source>
        <strain evidence="3 4">LMG 978</strain>
    </source>
</reference>
<evidence type="ECO:0000313" key="4">
    <source>
        <dbReference type="Proteomes" id="UP000051757"/>
    </source>
</evidence>
<name>A0A0R0B344_9GAMM</name>
<organism evidence="3 4">
    <name type="scientific">Stenotrophomonas beteli</name>
    <dbReference type="NCBI Taxonomy" id="3384461"/>
    <lineage>
        <taxon>Bacteria</taxon>
        <taxon>Pseudomonadati</taxon>
        <taxon>Pseudomonadota</taxon>
        <taxon>Gammaproteobacteria</taxon>
        <taxon>Lysobacterales</taxon>
        <taxon>Lysobacteraceae</taxon>
        <taxon>Stenotrophomonas</taxon>
        <taxon>Stenotrophomonas maltophilia group</taxon>
    </lineage>
</organism>
<dbReference type="EMBL" id="LLXV01000021">
    <property type="protein sequence ID" value="KRG51599.1"/>
    <property type="molecule type" value="Genomic_DNA"/>
</dbReference>